<dbReference type="InterPro" id="IPR009030">
    <property type="entry name" value="Growth_fac_rcpt_cys_sf"/>
</dbReference>
<dbReference type="SUPFAM" id="SSF57184">
    <property type="entry name" value="Growth factor receptor domain"/>
    <property type="match status" value="1"/>
</dbReference>
<evidence type="ECO:0000256" key="11">
    <source>
        <dbReference type="PROSITE-ProRule" id="PRU00076"/>
    </source>
</evidence>
<dbReference type="InterPro" id="IPR001881">
    <property type="entry name" value="EGF-like_Ca-bd_dom"/>
</dbReference>
<dbReference type="InterPro" id="IPR018097">
    <property type="entry name" value="EGF_Ca-bd_CS"/>
</dbReference>
<dbReference type="FunFam" id="2.10.25.10:FF:000472">
    <property type="entry name" value="Uncharacterized protein, isoform A"/>
    <property type="match status" value="1"/>
</dbReference>
<evidence type="ECO:0000313" key="13">
    <source>
        <dbReference type="EMBL" id="KAF3842192.1"/>
    </source>
</evidence>
<keyword evidence="7" id="KW-1133">Transmembrane helix</keyword>
<keyword evidence="2 11" id="KW-0245">EGF-like domain</keyword>
<feature type="disulfide bond" evidence="11">
    <location>
        <begin position="119"/>
        <end position="128"/>
    </location>
</feature>
<feature type="disulfide bond" evidence="11">
    <location>
        <begin position="62"/>
        <end position="79"/>
    </location>
</feature>
<dbReference type="Pfam" id="PF00008">
    <property type="entry name" value="EGF"/>
    <property type="match status" value="2"/>
</dbReference>
<evidence type="ECO:0000313" key="14">
    <source>
        <dbReference type="Proteomes" id="UP000518266"/>
    </source>
</evidence>
<dbReference type="PROSITE" id="PS00010">
    <property type="entry name" value="ASX_HYDROXYL"/>
    <property type="match status" value="2"/>
</dbReference>
<evidence type="ECO:0000256" key="4">
    <source>
        <dbReference type="ARBA" id="ARBA00022729"/>
    </source>
</evidence>
<dbReference type="GO" id="GO:1901222">
    <property type="term" value="P:regulation of non-canonical NF-kappaB signal transduction"/>
    <property type="evidence" value="ECO:0007669"/>
    <property type="project" value="UniProtKB-ARBA"/>
</dbReference>
<dbReference type="PROSITE" id="PS50026">
    <property type="entry name" value="EGF_3"/>
    <property type="match status" value="3"/>
</dbReference>
<proteinExistence type="predicted"/>
<dbReference type="FunFam" id="2.10.25.10:FF:000247">
    <property type="entry name" value="Delta/notch like EGF repeat containing"/>
    <property type="match status" value="1"/>
</dbReference>
<dbReference type="PANTHER" id="PTHR12916">
    <property type="entry name" value="CYTOCHROME C OXIDASE POLYPEPTIDE VIC-2"/>
    <property type="match status" value="1"/>
</dbReference>
<dbReference type="GO" id="GO:0005509">
    <property type="term" value="F:calcium ion binding"/>
    <property type="evidence" value="ECO:0007669"/>
    <property type="project" value="InterPro"/>
</dbReference>
<keyword evidence="10" id="KW-0325">Glycoprotein</keyword>
<feature type="domain" description="EGF-like" evidence="12">
    <location>
        <begin position="131"/>
        <end position="168"/>
    </location>
</feature>
<protein>
    <recommendedName>
        <fullName evidence="12">EGF-like domain-containing protein</fullName>
    </recommendedName>
</protein>
<name>A0A7J5XYL3_DISMA</name>
<dbReference type="Gene3D" id="2.10.25.10">
    <property type="entry name" value="Laminin"/>
    <property type="match status" value="3"/>
</dbReference>
<comment type="caution">
    <text evidence="13">The sequence shown here is derived from an EMBL/GenBank/DDBJ whole genome shotgun (WGS) entry which is preliminary data.</text>
</comment>
<evidence type="ECO:0000256" key="5">
    <source>
        <dbReference type="ARBA" id="ARBA00022737"/>
    </source>
</evidence>
<keyword evidence="5" id="KW-0677">Repeat</keyword>
<dbReference type="GO" id="GO:0120025">
    <property type="term" value="C:plasma membrane bounded cell projection"/>
    <property type="evidence" value="ECO:0007669"/>
    <property type="project" value="UniProtKB-ARBA"/>
</dbReference>
<evidence type="ECO:0000256" key="8">
    <source>
        <dbReference type="ARBA" id="ARBA00023136"/>
    </source>
</evidence>
<evidence type="ECO:0000256" key="2">
    <source>
        <dbReference type="ARBA" id="ARBA00022536"/>
    </source>
</evidence>
<dbReference type="EMBL" id="JAAKFY010000019">
    <property type="protein sequence ID" value="KAF3842192.1"/>
    <property type="molecule type" value="Genomic_DNA"/>
</dbReference>
<accession>A0A7J5XYL3</accession>
<keyword evidence="4" id="KW-0732">Signal</keyword>
<dbReference type="FunFam" id="2.10.25.10:FF:000125">
    <property type="entry name" value="Neurogenic locus notch protein-like"/>
    <property type="match status" value="1"/>
</dbReference>
<dbReference type="SMART" id="SM00181">
    <property type="entry name" value="EGF"/>
    <property type="match status" value="3"/>
</dbReference>
<evidence type="ECO:0000256" key="3">
    <source>
        <dbReference type="ARBA" id="ARBA00022692"/>
    </source>
</evidence>
<dbReference type="PROSITE" id="PS01186">
    <property type="entry name" value="EGF_2"/>
    <property type="match status" value="2"/>
</dbReference>
<dbReference type="PROSITE" id="PS00022">
    <property type="entry name" value="EGF_1"/>
    <property type="match status" value="2"/>
</dbReference>
<keyword evidence="8" id="KW-0472">Membrane</keyword>
<keyword evidence="6" id="KW-0106">Calcium</keyword>
<dbReference type="GO" id="GO:0060218">
    <property type="term" value="P:hematopoietic stem cell differentiation"/>
    <property type="evidence" value="ECO:0007669"/>
    <property type="project" value="UniProtKB-ARBA"/>
</dbReference>
<feature type="domain" description="EGF-like" evidence="12">
    <location>
        <begin position="53"/>
        <end position="91"/>
    </location>
</feature>
<comment type="subcellular location">
    <subcellularLocation>
        <location evidence="1">Membrane</location>
        <topology evidence="1">Single-pass membrane protein</topology>
    </subcellularLocation>
</comment>
<dbReference type="SMART" id="SM00179">
    <property type="entry name" value="EGF_CA"/>
    <property type="match status" value="3"/>
</dbReference>
<dbReference type="GO" id="GO:0007399">
    <property type="term" value="P:nervous system development"/>
    <property type="evidence" value="ECO:0007669"/>
    <property type="project" value="UniProtKB-ARBA"/>
</dbReference>
<organism evidence="13 14">
    <name type="scientific">Dissostichus mawsoni</name>
    <name type="common">Antarctic cod</name>
    <dbReference type="NCBI Taxonomy" id="36200"/>
    <lineage>
        <taxon>Eukaryota</taxon>
        <taxon>Metazoa</taxon>
        <taxon>Chordata</taxon>
        <taxon>Craniata</taxon>
        <taxon>Vertebrata</taxon>
        <taxon>Euteleostomi</taxon>
        <taxon>Actinopterygii</taxon>
        <taxon>Neopterygii</taxon>
        <taxon>Teleostei</taxon>
        <taxon>Neoteleostei</taxon>
        <taxon>Acanthomorphata</taxon>
        <taxon>Eupercaria</taxon>
        <taxon>Perciformes</taxon>
        <taxon>Notothenioidei</taxon>
        <taxon>Nototheniidae</taxon>
        <taxon>Dissostichus</taxon>
    </lineage>
</organism>
<dbReference type="CDD" id="cd00054">
    <property type="entry name" value="EGF_CA"/>
    <property type="match status" value="3"/>
</dbReference>
<feature type="domain" description="EGF-like" evidence="12">
    <location>
        <begin position="93"/>
        <end position="129"/>
    </location>
</feature>
<dbReference type="GO" id="GO:0045597">
    <property type="term" value="P:positive regulation of cell differentiation"/>
    <property type="evidence" value="ECO:0007669"/>
    <property type="project" value="UniProtKB-ARBA"/>
</dbReference>
<dbReference type="InterPro" id="IPR049883">
    <property type="entry name" value="NOTCH1_EGF-like"/>
</dbReference>
<dbReference type="InterPro" id="IPR000152">
    <property type="entry name" value="EGF-type_Asp/Asn_hydroxyl_site"/>
</dbReference>
<dbReference type="PANTHER" id="PTHR12916:SF4">
    <property type="entry name" value="UNINFLATABLE, ISOFORM C"/>
    <property type="match status" value="1"/>
</dbReference>
<evidence type="ECO:0000259" key="12">
    <source>
        <dbReference type="PROSITE" id="PS50026"/>
    </source>
</evidence>
<comment type="caution">
    <text evidence="11">Lacks conserved residue(s) required for the propagation of feature annotation.</text>
</comment>
<dbReference type="GO" id="GO:0071944">
    <property type="term" value="C:cell periphery"/>
    <property type="evidence" value="ECO:0007669"/>
    <property type="project" value="UniProtKB-ARBA"/>
</dbReference>
<gene>
    <name evidence="13" type="ORF">F7725_024143</name>
</gene>
<dbReference type="GO" id="GO:0016020">
    <property type="term" value="C:membrane"/>
    <property type="evidence" value="ECO:0007669"/>
    <property type="project" value="UniProtKB-SubCell"/>
</dbReference>
<sequence>MRYATGLLVPLKWHSLGSLLSSALTLLRIHWGLLIHDHLIYLSGFEGSWCEIDTNECSSNPCQNQGDCVDRVNGYGKDCECKMGFSGLHCEEDINECTSSPCHNSAICQDLVNKFTCVCPRGYFGTLCDLDVNECEVSPCLHEGICINTLGGFECVCRPGYSGSSLPSGDVKINMRV</sequence>
<feature type="disulfide bond" evidence="11">
    <location>
        <begin position="81"/>
        <end position="90"/>
    </location>
</feature>
<evidence type="ECO:0000256" key="6">
    <source>
        <dbReference type="ARBA" id="ARBA00022837"/>
    </source>
</evidence>
<evidence type="ECO:0000256" key="9">
    <source>
        <dbReference type="ARBA" id="ARBA00023157"/>
    </source>
</evidence>
<evidence type="ECO:0000256" key="7">
    <source>
        <dbReference type="ARBA" id="ARBA00022989"/>
    </source>
</evidence>
<keyword evidence="9 11" id="KW-1015">Disulfide bond</keyword>
<evidence type="ECO:0000256" key="10">
    <source>
        <dbReference type="ARBA" id="ARBA00023180"/>
    </source>
</evidence>
<dbReference type="InterPro" id="IPR000742">
    <property type="entry name" value="EGF"/>
</dbReference>
<dbReference type="AlphaFoldDB" id="A0A7J5XYL3"/>
<dbReference type="OrthoDB" id="283575at2759"/>
<keyword evidence="14" id="KW-1185">Reference proteome</keyword>
<dbReference type="Pfam" id="PF07645">
    <property type="entry name" value="EGF_CA"/>
    <property type="match status" value="1"/>
</dbReference>
<evidence type="ECO:0000256" key="1">
    <source>
        <dbReference type="ARBA" id="ARBA00004167"/>
    </source>
</evidence>
<reference evidence="13 14" key="1">
    <citation type="submission" date="2020-03" db="EMBL/GenBank/DDBJ databases">
        <title>Dissostichus mawsoni Genome sequencing and assembly.</title>
        <authorList>
            <person name="Park H."/>
        </authorList>
    </citation>
    <scope>NUCLEOTIDE SEQUENCE [LARGE SCALE GENOMIC DNA]</scope>
    <source>
        <strain evidence="13">DM0001</strain>
        <tissue evidence="13">Muscle</tissue>
    </source>
</reference>
<dbReference type="PROSITE" id="PS01187">
    <property type="entry name" value="EGF_CA"/>
    <property type="match status" value="1"/>
</dbReference>
<dbReference type="Proteomes" id="UP000518266">
    <property type="component" value="Unassembled WGS sequence"/>
</dbReference>
<keyword evidence="3" id="KW-0812">Transmembrane</keyword>